<organism evidence="1 2">
    <name type="scientific">Ganoderma sinense ZZ0214-1</name>
    <dbReference type="NCBI Taxonomy" id="1077348"/>
    <lineage>
        <taxon>Eukaryota</taxon>
        <taxon>Fungi</taxon>
        <taxon>Dikarya</taxon>
        <taxon>Basidiomycota</taxon>
        <taxon>Agaricomycotina</taxon>
        <taxon>Agaricomycetes</taxon>
        <taxon>Polyporales</taxon>
        <taxon>Polyporaceae</taxon>
        <taxon>Ganoderma</taxon>
    </lineage>
</organism>
<reference evidence="1 2" key="1">
    <citation type="journal article" date="2015" name="Sci. Rep.">
        <title>Chromosome-level genome map provides insights into diverse defense mechanisms in the medicinal fungus Ganoderma sinense.</title>
        <authorList>
            <person name="Zhu Y."/>
            <person name="Xu J."/>
            <person name="Sun C."/>
            <person name="Zhou S."/>
            <person name="Xu H."/>
            <person name="Nelson D.R."/>
            <person name="Qian J."/>
            <person name="Song J."/>
            <person name="Luo H."/>
            <person name="Xiang L."/>
            <person name="Li Y."/>
            <person name="Xu Z."/>
            <person name="Ji A."/>
            <person name="Wang L."/>
            <person name="Lu S."/>
            <person name="Hayward A."/>
            <person name="Sun W."/>
            <person name="Li X."/>
            <person name="Schwartz D.C."/>
            <person name="Wang Y."/>
            <person name="Chen S."/>
        </authorList>
    </citation>
    <scope>NUCLEOTIDE SEQUENCE [LARGE SCALE GENOMIC DNA]</scope>
    <source>
        <strain evidence="1 2">ZZ0214-1</strain>
    </source>
</reference>
<comment type="caution">
    <text evidence="1">The sequence shown here is derived from an EMBL/GenBank/DDBJ whole genome shotgun (WGS) entry which is preliminary data.</text>
</comment>
<evidence type="ECO:0000313" key="2">
    <source>
        <dbReference type="Proteomes" id="UP000230002"/>
    </source>
</evidence>
<proteinExistence type="predicted"/>
<accession>A0A2G8RV06</accession>
<name>A0A2G8RV06_9APHY</name>
<dbReference type="AlphaFoldDB" id="A0A2G8RV06"/>
<gene>
    <name evidence="1" type="ORF">GSI_13203</name>
</gene>
<dbReference type="Proteomes" id="UP000230002">
    <property type="component" value="Unassembled WGS sequence"/>
</dbReference>
<dbReference type="EMBL" id="AYKW01000056">
    <property type="protein sequence ID" value="PIL25314.1"/>
    <property type="molecule type" value="Genomic_DNA"/>
</dbReference>
<keyword evidence="2" id="KW-1185">Reference proteome</keyword>
<protein>
    <submittedName>
        <fullName evidence="1">Uncharacterized protein</fullName>
    </submittedName>
</protein>
<sequence>MDMHKLSIHSPPLLYNSESSGPVFVPSTMWLKNGFTPDYPPVLQRDSQHSVRHSLSPPSPLLPCLPPSPSPLAFSQLLTNENNPPCSLLTPFRPLYLLSTLAGPSLNTSVYAIDGWFTCDSDLCVLLDEEMYCYFAGWRWFLVIELGVL</sequence>
<evidence type="ECO:0000313" key="1">
    <source>
        <dbReference type="EMBL" id="PIL25314.1"/>
    </source>
</evidence>